<feature type="compositionally biased region" description="Low complexity" evidence="1">
    <location>
        <begin position="222"/>
        <end position="232"/>
    </location>
</feature>
<dbReference type="Proteomes" id="UP000194318">
    <property type="component" value="Unassembled WGS sequence"/>
</dbReference>
<evidence type="ECO:0000256" key="1">
    <source>
        <dbReference type="SAM" id="MobiDB-lite"/>
    </source>
</evidence>
<dbReference type="EMBL" id="ASYR01000032">
    <property type="protein sequence ID" value="KAF0647748.1"/>
    <property type="molecule type" value="Genomic_DNA"/>
</dbReference>
<keyword evidence="7" id="KW-1185">Reference proteome</keyword>
<dbReference type="InterPro" id="IPR031165">
    <property type="entry name" value="GNAT_YJDJ"/>
</dbReference>
<organism evidence="5 6">
    <name type="scientific">Streptomyces fradiae ATCC 10745 = DSM 40063</name>
    <dbReference type="NCBI Taxonomy" id="1319510"/>
    <lineage>
        <taxon>Bacteria</taxon>
        <taxon>Bacillati</taxon>
        <taxon>Actinomycetota</taxon>
        <taxon>Actinomycetes</taxon>
        <taxon>Kitasatosporales</taxon>
        <taxon>Streptomycetaceae</taxon>
        <taxon>Streptomyces</taxon>
    </lineage>
</organism>
<accession>A0A1Y2NRC3</accession>
<feature type="compositionally biased region" description="Low complexity" evidence="1">
    <location>
        <begin position="169"/>
        <end position="191"/>
    </location>
</feature>
<reference evidence="5 6" key="2">
    <citation type="submission" date="2016-09" db="EMBL/GenBank/DDBJ databases">
        <title>Streptomyces fradiae DSM40063, a candidate organism with high potential of specific P450 cytochromes.</title>
        <authorList>
            <person name="Grumaz C."/>
            <person name="Vainshtein Y."/>
            <person name="Kirstahler P."/>
            <person name="Sohn K."/>
        </authorList>
    </citation>
    <scope>NUCLEOTIDE SEQUENCE [LARGE SCALE GENOMIC DNA]</scope>
    <source>
        <strain evidence="5 6">DSM 40063</strain>
    </source>
</reference>
<dbReference type="Proteomes" id="UP000731519">
    <property type="component" value="Unassembled WGS sequence"/>
</dbReference>
<dbReference type="Gene3D" id="3.40.630.30">
    <property type="match status" value="1"/>
</dbReference>
<feature type="region of interest" description="Disordered" evidence="1">
    <location>
        <begin position="147"/>
        <end position="232"/>
    </location>
</feature>
<dbReference type="InterPro" id="IPR016181">
    <property type="entry name" value="Acyl_CoA_acyltransferase"/>
</dbReference>
<reference evidence="3 7" key="1">
    <citation type="submission" date="2013-05" db="EMBL/GenBank/DDBJ databases">
        <title>Genome Sequence of Streptomyces fradiae.</title>
        <authorList>
            <person name="Kirby R."/>
        </authorList>
    </citation>
    <scope>NUCLEOTIDE SEQUENCE [LARGE SCALE GENOMIC DNA]</scope>
    <source>
        <strain evidence="3 7">ATCC 10745</strain>
    </source>
</reference>
<proteinExistence type="predicted"/>
<feature type="compositionally biased region" description="Low complexity" evidence="1">
    <location>
        <begin position="1"/>
        <end position="14"/>
    </location>
</feature>
<dbReference type="EMBL" id="MIFZ01000303">
    <property type="protein sequence ID" value="OSY49910.1"/>
    <property type="molecule type" value="Genomic_DNA"/>
</dbReference>
<dbReference type="PANTHER" id="PTHR31435">
    <property type="entry name" value="PROTEIN NATD1"/>
    <property type="match status" value="1"/>
</dbReference>
<comment type="caution">
    <text evidence="5">The sequence shown here is derived from an EMBL/GenBank/DDBJ whole genome shotgun (WGS) entry which is preliminary data.</text>
</comment>
<gene>
    <name evidence="5" type="ORF">BG846_04467</name>
    <name evidence="4" type="ORF">K701_09560</name>
    <name evidence="3" type="ORF">K701_21970</name>
</gene>
<evidence type="ECO:0000313" key="7">
    <source>
        <dbReference type="Proteomes" id="UP000731519"/>
    </source>
</evidence>
<dbReference type="PANTHER" id="PTHR31435:SF10">
    <property type="entry name" value="BSR4717 PROTEIN"/>
    <property type="match status" value="1"/>
</dbReference>
<dbReference type="EMBL" id="ASYR01000010">
    <property type="protein sequence ID" value="KAF0650025.1"/>
    <property type="molecule type" value="Genomic_DNA"/>
</dbReference>
<feature type="domain" description="N-acetyltransferase" evidence="2">
    <location>
        <begin position="33"/>
        <end position="120"/>
    </location>
</feature>
<evidence type="ECO:0000313" key="5">
    <source>
        <dbReference type="EMBL" id="OSY49910.1"/>
    </source>
</evidence>
<dbReference type="InterPro" id="IPR045057">
    <property type="entry name" value="Gcn5-rel_NAT"/>
</dbReference>
<evidence type="ECO:0000313" key="3">
    <source>
        <dbReference type="EMBL" id="KAF0647748.1"/>
    </source>
</evidence>
<sequence>MTTGRPAASTAGPATGLGAGATDGPAPTGPVVVPVPGRSRYEIHVGGVPVGRTVYLDRGGQRVFHHTRIEDAFGGRGLAGRLVQGALEDTRASGMRIVPVCPYVGKYLEKHGGTYGDITDPVTPDVLDWLDRRLACPGAGPDGCAAARRGAGLDASPHPGPCRPDRTGPRPGRAAADPRAAGARWDGVGRPRTPPGVTPRSGRAAPPLPVAARRRTGGDGAGRLASGGWSCC</sequence>
<evidence type="ECO:0000259" key="2">
    <source>
        <dbReference type="PROSITE" id="PS51729"/>
    </source>
</evidence>
<dbReference type="AlphaFoldDB" id="A0A1Y2NRC3"/>
<evidence type="ECO:0000313" key="4">
    <source>
        <dbReference type="EMBL" id="KAF0650025.1"/>
    </source>
</evidence>
<dbReference type="PROSITE" id="PS51729">
    <property type="entry name" value="GNAT_YJDJ"/>
    <property type="match status" value="1"/>
</dbReference>
<dbReference type="Pfam" id="PF14542">
    <property type="entry name" value="Acetyltransf_CG"/>
    <property type="match status" value="1"/>
</dbReference>
<name>A0A1Y2NRC3_STRFR</name>
<dbReference type="SUPFAM" id="SSF55729">
    <property type="entry name" value="Acyl-CoA N-acyltransferases (Nat)"/>
    <property type="match status" value="1"/>
</dbReference>
<feature type="region of interest" description="Disordered" evidence="1">
    <location>
        <begin position="1"/>
        <end position="30"/>
    </location>
</feature>
<protein>
    <recommendedName>
        <fullName evidence="2">N-acetyltransferase domain-containing protein</fullName>
    </recommendedName>
</protein>
<evidence type="ECO:0000313" key="6">
    <source>
        <dbReference type="Proteomes" id="UP000194318"/>
    </source>
</evidence>